<evidence type="ECO:0000313" key="1">
    <source>
        <dbReference type="EMBL" id="KAF8871410.1"/>
    </source>
</evidence>
<keyword evidence="2" id="KW-1185">Reference proteome</keyword>
<sequence length="264" mass="29973">MKVLPENGRAIFFYCGAPHQKFPPGTVGTVYYLQPPPDKPSLALTGGIRFRIMSDVSHFDDGEDLKLPNGSIWHIIAYSLIRAHSWKGLLSKAKEESLIDEGVVSDIQKLAGPSHQPSRANLHYEFDQPFILDLEHPFINRLFLNRSMIHQFSWTIFWPLYRTSREKTEVKLGARYAGQLLVRFELSTVLSASKGSEKCLVVRVLEVMTPFRCLASPEYDLLEEPIPGGLLMRRSSRSRKLEPLLYNLEGRKDGRIIAEFAGMA</sequence>
<dbReference type="Proteomes" id="UP000724874">
    <property type="component" value="Unassembled WGS sequence"/>
</dbReference>
<dbReference type="AlphaFoldDB" id="A0A9P5N866"/>
<dbReference type="OrthoDB" id="2750929at2759"/>
<accession>A0A9P5N866</accession>
<evidence type="ECO:0000313" key="2">
    <source>
        <dbReference type="Proteomes" id="UP000724874"/>
    </source>
</evidence>
<proteinExistence type="predicted"/>
<reference evidence="1" key="1">
    <citation type="submission" date="2020-11" db="EMBL/GenBank/DDBJ databases">
        <authorList>
            <consortium name="DOE Joint Genome Institute"/>
            <person name="Ahrendt S."/>
            <person name="Riley R."/>
            <person name="Andreopoulos W."/>
            <person name="LaButti K."/>
            <person name="Pangilinan J."/>
            <person name="Ruiz-duenas F.J."/>
            <person name="Barrasa J.M."/>
            <person name="Sanchez-Garcia M."/>
            <person name="Camarero S."/>
            <person name="Miyauchi S."/>
            <person name="Serrano A."/>
            <person name="Linde D."/>
            <person name="Babiker R."/>
            <person name="Drula E."/>
            <person name="Ayuso-Fernandez I."/>
            <person name="Pacheco R."/>
            <person name="Padilla G."/>
            <person name="Ferreira P."/>
            <person name="Barriuso J."/>
            <person name="Kellner H."/>
            <person name="Castanera R."/>
            <person name="Alfaro M."/>
            <person name="Ramirez L."/>
            <person name="Pisabarro A.G."/>
            <person name="Kuo A."/>
            <person name="Tritt A."/>
            <person name="Lipzen A."/>
            <person name="He G."/>
            <person name="Yan M."/>
            <person name="Ng V."/>
            <person name="Cullen D."/>
            <person name="Martin F."/>
            <person name="Rosso M.-N."/>
            <person name="Henrissat B."/>
            <person name="Hibbett D."/>
            <person name="Martinez A.T."/>
            <person name="Grigoriev I.V."/>
        </authorList>
    </citation>
    <scope>NUCLEOTIDE SEQUENCE</scope>
    <source>
        <strain evidence="1">AH 44721</strain>
    </source>
</reference>
<comment type="caution">
    <text evidence="1">The sequence shown here is derived from an EMBL/GenBank/DDBJ whole genome shotgun (WGS) entry which is preliminary data.</text>
</comment>
<protein>
    <submittedName>
        <fullName evidence="1">Uncharacterized protein</fullName>
    </submittedName>
</protein>
<dbReference type="EMBL" id="JADNYJ010000308">
    <property type="protein sequence ID" value="KAF8871410.1"/>
    <property type="molecule type" value="Genomic_DNA"/>
</dbReference>
<organism evidence="1 2">
    <name type="scientific">Gymnopilus junonius</name>
    <name type="common">Spectacular rustgill mushroom</name>
    <name type="synonym">Gymnopilus spectabilis subsp. junonius</name>
    <dbReference type="NCBI Taxonomy" id="109634"/>
    <lineage>
        <taxon>Eukaryota</taxon>
        <taxon>Fungi</taxon>
        <taxon>Dikarya</taxon>
        <taxon>Basidiomycota</taxon>
        <taxon>Agaricomycotina</taxon>
        <taxon>Agaricomycetes</taxon>
        <taxon>Agaricomycetidae</taxon>
        <taxon>Agaricales</taxon>
        <taxon>Agaricineae</taxon>
        <taxon>Hymenogastraceae</taxon>
        <taxon>Gymnopilus</taxon>
    </lineage>
</organism>
<name>A0A9P5N866_GYMJU</name>
<gene>
    <name evidence="1" type="ORF">CPB84DRAFT_1754024</name>
</gene>